<proteinExistence type="predicted"/>
<comment type="caution">
    <text evidence="2">The sequence shown here is derived from an EMBL/GenBank/DDBJ whole genome shotgun (WGS) entry which is preliminary data.</text>
</comment>
<reference evidence="2 3" key="1">
    <citation type="submission" date="2013-01" db="EMBL/GenBank/DDBJ databases">
        <title>The Genome Sequence of Clostridium bolteae 90A9.</title>
        <authorList>
            <consortium name="The Broad Institute Genome Sequencing Platform"/>
            <person name="Earl A."/>
            <person name="Ward D."/>
            <person name="Feldgarden M."/>
            <person name="Gevers D."/>
            <person name="Courvalin P."/>
            <person name="Lambert T."/>
            <person name="Walker B."/>
            <person name="Young S.K."/>
            <person name="Zeng Q."/>
            <person name="Gargeya S."/>
            <person name="Fitzgerald M."/>
            <person name="Haas B."/>
            <person name="Abouelleil A."/>
            <person name="Alvarado L."/>
            <person name="Arachchi H.M."/>
            <person name="Berlin A.M."/>
            <person name="Chapman S.B."/>
            <person name="Dewar J."/>
            <person name="Goldberg J."/>
            <person name="Griggs A."/>
            <person name="Gujja S."/>
            <person name="Hansen M."/>
            <person name="Howarth C."/>
            <person name="Imamovic A."/>
            <person name="Larimer J."/>
            <person name="McCowan C."/>
            <person name="Murphy C."/>
            <person name="Neiman D."/>
            <person name="Pearson M."/>
            <person name="Priest M."/>
            <person name="Roberts A."/>
            <person name="Saif S."/>
            <person name="Shea T."/>
            <person name="Sisk P."/>
            <person name="Sykes S."/>
            <person name="Wortman J."/>
            <person name="Nusbaum C."/>
            <person name="Birren B."/>
        </authorList>
    </citation>
    <scope>NUCLEOTIDE SEQUENCE [LARGE SCALE GENOMIC DNA]</scope>
    <source>
        <strain evidence="2 3">90A9</strain>
    </source>
</reference>
<dbReference type="PATRIC" id="fig|997894.4.peg.5776"/>
<dbReference type="AlphaFoldDB" id="R0BRN5"/>
<dbReference type="RefSeq" id="WP_002578115.1">
    <property type="nucleotide sequence ID" value="NZ_KB851182.1"/>
</dbReference>
<evidence type="ECO:0008006" key="4">
    <source>
        <dbReference type="Google" id="ProtNLM"/>
    </source>
</evidence>
<name>R0BRN5_9FIRM</name>
<dbReference type="EMBL" id="AGYH01000018">
    <property type="protein sequence ID" value="ENZ46947.1"/>
    <property type="molecule type" value="Genomic_DNA"/>
</dbReference>
<accession>R0BRN5</accession>
<dbReference type="InterPro" id="IPR025580">
    <property type="entry name" value="Gp46"/>
</dbReference>
<protein>
    <recommendedName>
        <fullName evidence="4">Phage scaffold protein</fullName>
    </recommendedName>
</protein>
<feature type="region of interest" description="Disordered" evidence="1">
    <location>
        <begin position="169"/>
        <end position="188"/>
    </location>
</feature>
<evidence type="ECO:0000313" key="2">
    <source>
        <dbReference type="EMBL" id="ENZ46947.1"/>
    </source>
</evidence>
<feature type="region of interest" description="Disordered" evidence="1">
    <location>
        <begin position="1"/>
        <end position="47"/>
    </location>
</feature>
<keyword evidence="3" id="KW-1185">Reference proteome</keyword>
<dbReference type="OrthoDB" id="2666821at2"/>
<dbReference type="GeneID" id="23116646"/>
<sequence>MYQKMNLQLFAEPGPSDPTPEPPKADPPKAEPTDPAPSFDDVLKNKDYQAEFDRRVQKGIDTALAKAQEKWQALTDDKLSEAEKLAKMTKEEKAQYLAQKQEKALAAREADITRRELMAEAKNTLTEKDLPASLAELLNYTDADSCNKSIAALEKAFMQAVQAQIDKKLEGGKPLKKAPQDEPVTKERFAKLGYKERLELKTNNPELYKQLSGK</sequence>
<evidence type="ECO:0000313" key="3">
    <source>
        <dbReference type="Proteomes" id="UP000013126"/>
    </source>
</evidence>
<dbReference type="Proteomes" id="UP000013126">
    <property type="component" value="Unassembled WGS sequence"/>
</dbReference>
<evidence type="ECO:0000256" key="1">
    <source>
        <dbReference type="SAM" id="MobiDB-lite"/>
    </source>
</evidence>
<organism evidence="2 3">
    <name type="scientific">Enterocloster bolteae 90A9</name>
    <dbReference type="NCBI Taxonomy" id="997894"/>
    <lineage>
        <taxon>Bacteria</taxon>
        <taxon>Bacillati</taxon>
        <taxon>Bacillota</taxon>
        <taxon>Clostridia</taxon>
        <taxon>Lachnospirales</taxon>
        <taxon>Lachnospiraceae</taxon>
        <taxon>Enterocloster</taxon>
    </lineage>
</organism>
<feature type="compositionally biased region" description="Basic and acidic residues" evidence="1">
    <location>
        <begin position="23"/>
        <end position="32"/>
    </location>
</feature>
<dbReference type="Pfam" id="PF14265">
    <property type="entry name" value="DUF4355"/>
    <property type="match status" value="1"/>
</dbReference>
<gene>
    <name evidence="2" type="ORF">HMPREF1085_05542</name>
</gene>
<dbReference type="HOGENOM" id="CLU_101266_1_0_9"/>